<dbReference type="InterPro" id="IPR022712">
    <property type="entry name" value="Beta_Casp"/>
</dbReference>
<gene>
    <name evidence="4" type="ORF">MNB_SV-10-99</name>
</gene>
<reference evidence="4" key="1">
    <citation type="submission" date="2016-10" db="EMBL/GenBank/DDBJ databases">
        <authorList>
            <person name="de Groot N.N."/>
        </authorList>
    </citation>
    <scope>NUCLEOTIDE SEQUENCE</scope>
</reference>
<dbReference type="GO" id="GO:0016787">
    <property type="term" value="F:hydrolase activity"/>
    <property type="evidence" value="ECO:0007669"/>
    <property type="project" value="UniProtKB-KW"/>
</dbReference>
<feature type="domain" description="Metallo-beta-lactamase" evidence="2">
    <location>
        <begin position="14"/>
        <end position="251"/>
    </location>
</feature>
<evidence type="ECO:0000256" key="1">
    <source>
        <dbReference type="ARBA" id="ARBA00022801"/>
    </source>
</evidence>
<dbReference type="SMART" id="SM01027">
    <property type="entry name" value="Beta-Casp"/>
    <property type="match status" value="1"/>
</dbReference>
<dbReference type="InterPro" id="IPR011108">
    <property type="entry name" value="RMMBL"/>
</dbReference>
<dbReference type="Gene3D" id="3.60.15.10">
    <property type="entry name" value="Ribonuclease Z/Hydroxyacylglutathione hydrolase-like"/>
    <property type="match status" value="1"/>
</dbReference>
<dbReference type="PANTHER" id="PTHR11203">
    <property type="entry name" value="CLEAVAGE AND POLYADENYLATION SPECIFICITY FACTOR FAMILY MEMBER"/>
    <property type="match status" value="1"/>
</dbReference>
<dbReference type="InterPro" id="IPR036866">
    <property type="entry name" value="RibonucZ/Hydroxyglut_hydro"/>
</dbReference>
<accession>A0A1W1C820</accession>
<dbReference type="SUPFAM" id="SSF56281">
    <property type="entry name" value="Metallo-hydrolase/oxidoreductase"/>
    <property type="match status" value="1"/>
</dbReference>
<dbReference type="Gene3D" id="3.40.50.10890">
    <property type="match status" value="1"/>
</dbReference>
<name>A0A1W1C820_9ZZZZ</name>
<proteinExistence type="predicted"/>
<evidence type="ECO:0000259" key="2">
    <source>
        <dbReference type="SMART" id="SM00849"/>
    </source>
</evidence>
<sequence length="467" mass="53143">MATVISYGAAEVVTGSCHLLELDSGERILVDCGMFQGREEKRNYEDFGFDPKSVDYLLVTHAHLDHVGRIPKLVKEGYSGTIYATDATFGLAEVIMLDSAKIMQEDYLTHYKKAQRRGREKDVPLPLYEEKDVMHALELPRVLPVYDESFELCKDVTVTYRDAGHILGSAFIEIEYKEGNEARKIVFSGDIGNDNDMVIPNLVPCEKADYLYVESTYGDRNHQGALQSMEEFKKVINDTLNDWGNVIIPSFAIERTQEILCILKEMHDKGELPECQIFLDSPMATRATAIYKQYAEELLSKECQRIKKRDGTVFDFEDLKYTLTVDESKAINDVDRRAIIIAGSGMCSGGRILHHLKNRLWNRKNAVIFVGYQAVGTLGRRIVDGAKWAKIYHEDIRVQASIYTINGFSAHADQNGIIKWVKGIEDLHRIFLIHGEEDKQEVLREVMGEKLHEKAHIVEPEEVIYLS</sequence>
<dbReference type="AlphaFoldDB" id="A0A1W1C820"/>
<dbReference type="Pfam" id="PF07521">
    <property type="entry name" value="RMMBL"/>
    <property type="match status" value="1"/>
</dbReference>
<dbReference type="Pfam" id="PF10996">
    <property type="entry name" value="Beta-Casp"/>
    <property type="match status" value="1"/>
</dbReference>
<evidence type="ECO:0000313" key="4">
    <source>
        <dbReference type="EMBL" id="SFV61907.1"/>
    </source>
</evidence>
<organism evidence="4">
    <name type="scientific">hydrothermal vent metagenome</name>
    <dbReference type="NCBI Taxonomy" id="652676"/>
    <lineage>
        <taxon>unclassified sequences</taxon>
        <taxon>metagenomes</taxon>
        <taxon>ecological metagenomes</taxon>
    </lineage>
</organism>
<keyword evidence="1" id="KW-0378">Hydrolase</keyword>
<dbReference type="PANTHER" id="PTHR11203:SF37">
    <property type="entry name" value="INTEGRATOR COMPLEX SUBUNIT 11"/>
    <property type="match status" value="1"/>
</dbReference>
<dbReference type="GO" id="GO:0004521">
    <property type="term" value="F:RNA endonuclease activity"/>
    <property type="evidence" value="ECO:0007669"/>
    <property type="project" value="TreeGrafter"/>
</dbReference>
<dbReference type="CDD" id="cd16295">
    <property type="entry name" value="TTHA0252-CPSF-like_MBL-fold"/>
    <property type="match status" value="1"/>
</dbReference>
<protein>
    <submittedName>
        <fullName evidence="4">Metallo-beta-lactamase family protein, RNA-specific</fullName>
    </submittedName>
</protein>
<dbReference type="InterPro" id="IPR050698">
    <property type="entry name" value="MBL"/>
</dbReference>
<feature type="domain" description="Beta-Casp" evidence="3">
    <location>
        <begin position="256"/>
        <end position="382"/>
    </location>
</feature>
<evidence type="ECO:0000259" key="3">
    <source>
        <dbReference type="SMART" id="SM01027"/>
    </source>
</evidence>
<dbReference type="EMBL" id="FPHL01000027">
    <property type="protein sequence ID" value="SFV61907.1"/>
    <property type="molecule type" value="Genomic_DNA"/>
</dbReference>
<dbReference type="Pfam" id="PF00753">
    <property type="entry name" value="Lactamase_B"/>
    <property type="match status" value="1"/>
</dbReference>
<dbReference type="SMART" id="SM00849">
    <property type="entry name" value="Lactamase_B"/>
    <property type="match status" value="1"/>
</dbReference>
<dbReference type="InterPro" id="IPR001279">
    <property type="entry name" value="Metallo-B-lactamas"/>
</dbReference>